<dbReference type="GO" id="GO:0009696">
    <property type="term" value="P:salicylic acid metabolic process"/>
    <property type="evidence" value="ECO:0007669"/>
    <property type="project" value="TreeGrafter"/>
</dbReference>
<dbReference type="Proteomes" id="UP000290289">
    <property type="component" value="Chromosome 3"/>
</dbReference>
<evidence type="ECO:0000256" key="2">
    <source>
        <dbReference type="SAM" id="MobiDB-lite"/>
    </source>
</evidence>
<feature type="domain" description="DUF7731" evidence="4">
    <location>
        <begin position="384"/>
        <end position="441"/>
    </location>
</feature>
<feature type="domain" description="AB hydrolase-1" evidence="3">
    <location>
        <begin position="46"/>
        <end position="281"/>
    </location>
</feature>
<dbReference type="Pfam" id="PF12697">
    <property type="entry name" value="Abhydrolase_6"/>
    <property type="match status" value="1"/>
</dbReference>
<feature type="region of interest" description="Disordered" evidence="2">
    <location>
        <begin position="304"/>
        <end position="326"/>
    </location>
</feature>
<dbReference type="AlphaFoldDB" id="A0A498K9E4"/>
<protein>
    <submittedName>
        <fullName evidence="5">Uncharacterized protein</fullName>
    </submittedName>
</protein>
<dbReference type="GO" id="GO:0080031">
    <property type="term" value="F:methyl salicylate esterase activity"/>
    <property type="evidence" value="ECO:0007669"/>
    <property type="project" value="TreeGrafter"/>
</dbReference>
<evidence type="ECO:0000259" key="3">
    <source>
        <dbReference type="Pfam" id="PF12697"/>
    </source>
</evidence>
<accession>A0A498K9E4</accession>
<dbReference type="InterPro" id="IPR029058">
    <property type="entry name" value="AB_hydrolase_fold"/>
</dbReference>
<dbReference type="GO" id="GO:0009694">
    <property type="term" value="P:jasmonic acid metabolic process"/>
    <property type="evidence" value="ECO:0007669"/>
    <property type="project" value="TreeGrafter"/>
</dbReference>
<dbReference type="GO" id="GO:0080032">
    <property type="term" value="F:methyl jasmonate esterase activity"/>
    <property type="evidence" value="ECO:0007669"/>
    <property type="project" value="TreeGrafter"/>
</dbReference>
<gene>
    <name evidence="5" type="ORF">DVH24_038332</name>
</gene>
<evidence type="ECO:0000256" key="1">
    <source>
        <dbReference type="ARBA" id="ARBA00022801"/>
    </source>
</evidence>
<evidence type="ECO:0000313" key="6">
    <source>
        <dbReference type="Proteomes" id="UP000290289"/>
    </source>
</evidence>
<dbReference type="InterPro" id="IPR056633">
    <property type="entry name" value="DUF7731"/>
</dbReference>
<comment type="caution">
    <text evidence="5">The sequence shown here is derived from an EMBL/GenBank/DDBJ whole genome shotgun (WGS) entry which is preliminary data.</text>
</comment>
<dbReference type="InterPro" id="IPR000073">
    <property type="entry name" value="AB_hydrolase_1"/>
</dbReference>
<dbReference type="PANTHER" id="PTHR10992">
    <property type="entry name" value="METHYLESTERASE FAMILY MEMBER"/>
    <property type="match status" value="1"/>
</dbReference>
<feature type="region of interest" description="Disordered" evidence="2">
    <location>
        <begin position="1"/>
        <end position="27"/>
    </location>
</feature>
<dbReference type="InterPro" id="IPR045889">
    <property type="entry name" value="MES/HNL"/>
</dbReference>
<dbReference type="EMBL" id="RDQH01000329">
    <property type="protein sequence ID" value="RXI04058.1"/>
    <property type="molecule type" value="Genomic_DNA"/>
</dbReference>
<dbReference type="Gene3D" id="3.40.50.1820">
    <property type="entry name" value="alpha/beta hydrolase"/>
    <property type="match status" value="1"/>
</dbReference>
<proteinExistence type="predicted"/>
<evidence type="ECO:0000313" key="5">
    <source>
        <dbReference type="EMBL" id="RXI04058.1"/>
    </source>
</evidence>
<reference evidence="5 6" key="1">
    <citation type="submission" date="2018-10" db="EMBL/GenBank/DDBJ databases">
        <title>A high-quality apple genome assembly.</title>
        <authorList>
            <person name="Hu J."/>
        </authorList>
    </citation>
    <scope>NUCLEOTIDE SEQUENCE [LARGE SCALE GENOMIC DNA]</scope>
    <source>
        <strain evidence="6">cv. HFTH1</strain>
        <tissue evidence="5">Young leaf</tissue>
    </source>
</reference>
<evidence type="ECO:0000259" key="4">
    <source>
        <dbReference type="Pfam" id="PF24865"/>
    </source>
</evidence>
<dbReference type="FunFam" id="3.40.50.1820:FF:000025">
    <property type="entry name" value="putative methylesterase 11, chloroplastic"/>
    <property type="match status" value="1"/>
</dbReference>
<name>A0A498K9E4_MALDO</name>
<dbReference type="PANTHER" id="PTHR10992:SF1010">
    <property type="entry name" value="METHYLESTERASE 17-LIKE"/>
    <property type="match status" value="1"/>
</dbReference>
<dbReference type="Pfam" id="PF24865">
    <property type="entry name" value="DUF7731"/>
    <property type="match status" value="1"/>
</dbReference>
<keyword evidence="6" id="KW-1185">Reference proteome</keyword>
<dbReference type="SUPFAM" id="SSF53474">
    <property type="entry name" value="alpha/beta-Hydrolases"/>
    <property type="match status" value="1"/>
</dbReference>
<keyword evidence="1" id="KW-0378">Hydrolase</keyword>
<organism evidence="5 6">
    <name type="scientific">Malus domestica</name>
    <name type="common">Apple</name>
    <name type="synonym">Pyrus malus</name>
    <dbReference type="NCBI Taxonomy" id="3750"/>
    <lineage>
        <taxon>Eukaryota</taxon>
        <taxon>Viridiplantae</taxon>
        <taxon>Streptophyta</taxon>
        <taxon>Embryophyta</taxon>
        <taxon>Tracheophyta</taxon>
        <taxon>Spermatophyta</taxon>
        <taxon>Magnoliopsida</taxon>
        <taxon>eudicotyledons</taxon>
        <taxon>Gunneridae</taxon>
        <taxon>Pentapetalae</taxon>
        <taxon>rosids</taxon>
        <taxon>fabids</taxon>
        <taxon>Rosales</taxon>
        <taxon>Rosaceae</taxon>
        <taxon>Amygdaloideae</taxon>
        <taxon>Maleae</taxon>
        <taxon>Malus</taxon>
    </lineage>
</organism>
<sequence length="473" mass="51998">MASGSLSEFAREQSHDGMSGGRPMAEKESTMSGILPNYHHPHHHHLVLIHGIGHGAWCWYKIRCLMEASGYKVTCLDLKGAGVDQSDPNTVLTFQDYNQPLTDFLSSLPGNERVILVGHSAGGMSLTDAIHRFASKIHMAIYVAATMLEHGFSTHQDIIDGEPDLSAFGNVNKFIYGLGVDQPPTSVIIKENFHHQILYQMSPIEDATLASMLLRPGPVMALKGARFQGNKEAADRVPRVYIKTMHDHVLKLEQQDAMIKRWPPSQVFVLQSDHSPFFSTPILLFGLLGAHWFRVPSELRSKASSRKSNLMMGDPLGSSRVSSQKQNPPLNGAGFLVLNQAAHMADTLTDSRVRNISWAATPPPSLAFDKTDPTDNVNLSPIWAWRSAYYCTNRTAPSHCSPRGQLTFSGIVDVPANETGEYCSSACSAHALDVLKSISKVDYKSSGMKVLQKMYVPIVASLSTLAFRAPNFM</sequence>
<dbReference type="GO" id="GO:0080030">
    <property type="term" value="F:methyl indole-3-acetate esterase activity"/>
    <property type="evidence" value="ECO:0007669"/>
    <property type="project" value="TreeGrafter"/>
</dbReference>